<dbReference type="GO" id="GO:0016342">
    <property type="term" value="C:catenin complex"/>
    <property type="evidence" value="ECO:0007669"/>
    <property type="project" value="TreeGrafter"/>
</dbReference>
<keyword evidence="4 7" id="KW-0472">Membrane</keyword>
<dbReference type="InterPro" id="IPR020894">
    <property type="entry name" value="Cadherin_CS"/>
</dbReference>
<proteinExistence type="predicted"/>
<dbReference type="GO" id="GO:0016477">
    <property type="term" value="P:cell migration"/>
    <property type="evidence" value="ECO:0007669"/>
    <property type="project" value="TreeGrafter"/>
</dbReference>
<dbReference type="InterPro" id="IPR002126">
    <property type="entry name" value="Cadherin-like_dom"/>
</dbReference>
<keyword evidence="10" id="KW-1185">Reference proteome</keyword>
<evidence type="ECO:0000313" key="9">
    <source>
        <dbReference type="EMBL" id="VIO85885.1"/>
    </source>
</evidence>
<keyword evidence="3 5" id="KW-0106">Calcium</keyword>
<dbReference type="PROSITE" id="PS50268">
    <property type="entry name" value="CADHERIN_2"/>
    <property type="match status" value="2"/>
</dbReference>
<name>A0A4E9ERQ6_BRUMA</name>
<feature type="compositionally biased region" description="Basic and acidic residues" evidence="6">
    <location>
        <begin position="108"/>
        <end position="122"/>
    </location>
</feature>
<feature type="compositionally biased region" description="Low complexity" evidence="6">
    <location>
        <begin position="93"/>
        <end position="107"/>
    </location>
</feature>
<keyword evidence="2" id="KW-0677">Repeat</keyword>
<feature type="compositionally biased region" description="Basic residues" evidence="6">
    <location>
        <begin position="15"/>
        <end position="27"/>
    </location>
</feature>
<dbReference type="CTD" id="6100384"/>
<dbReference type="OrthoDB" id="6252479at2759"/>
<dbReference type="GO" id="GO:0008013">
    <property type="term" value="F:beta-catenin binding"/>
    <property type="evidence" value="ECO:0007669"/>
    <property type="project" value="TreeGrafter"/>
</dbReference>
<accession>A0A8L7YHQ3</accession>
<evidence type="ECO:0000313" key="11">
    <source>
        <dbReference type="WBParaSite" id="Bm10145.1"/>
    </source>
</evidence>
<reference evidence="9" key="2">
    <citation type="submission" date="2019-04" db="EMBL/GenBank/DDBJ databases">
        <authorList>
            <person name="Howe K."/>
            <person name="Paulini M."/>
            <person name="Williams G."/>
        </authorList>
    </citation>
    <scope>NUCLEOTIDE SEQUENCE [LARGE SCALE GENOMIC DNA]</scope>
    <source>
        <strain evidence="9">FR3</strain>
    </source>
</reference>
<dbReference type="AlphaFoldDB" id="A0A4E9ERQ6"/>
<evidence type="ECO:0000259" key="8">
    <source>
        <dbReference type="PROSITE" id="PS50268"/>
    </source>
</evidence>
<dbReference type="EMBL" id="CAAKNF010000196">
    <property type="protein sequence ID" value="VIO85885.1"/>
    <property type="molecule type" value="Genomic_DNA"/>
</dbReference>
<keyword evidence="7" id="KW-0812">Transmembrane</keyword>
<dbReference type="PANTHER" id="PTHR24027:SF438">
    <property type="entry name" value="CADHERIN 23"/>
    <property type="match status" value="1"/>
</dbReference>
<evidence type="ECO:0000256" key="1">
    <source>
        <dbReference type="ARBA" id="ARBA00004370"/>
    </source>
</evidence>
<dbReference type="GeneID" id="6100384"/>
<feature type="domain" description="Cadherin" evidence="8">
    <location>
        <begin position="529"/>
        <end position="630"/>
    </location>
</feature>
<dbReference type="Gene3D" id="2.60.40.60">
    <property type="entry name" value="Cadherins"/>
    <property type="match status" value="1"/>
</dbReference>
<feature type="region of interest" description="Disordered" evidence="6">
    <location>
        <begin position="15"/>
        <end position="66"/>
    </location>
</feature>
<keyword evidence="7" id="KW-1133">Transmembrane helix</keyword>
<dbReference type="GO" id="GO:0007156">
    <property type="term" value="P:homophilic cell adhesion via plasma membrane adhesion molecules"/>
    <property type="evidence" value="ECO:0007669"/>
    <property type="project" value="InterPro"/>
</dbReference>
<evidence type="ECO:0000256" key="2">
    <source>
        <dbReference type="ARBA" id="ARBA00022737"/>
    </source>
</evidence>
<evidence type="ECO:0000256" key="7">
    <source>
        <dbReference type="SAM" id="Phobius"/>
    </source>
</evidence>
<evidence type="ECO:0000313" key="10">
    <source>
        <dbReference type="Proteomes" id="UP000006672"/>
    </source>
</evidence>
<dbReference type="GO" id="GO:0045296">
    <property type="term" value="F:cadherin binding"/>
    <property type="evidence" value="ECO:0007669"/>
    <property type="project" value="TreeGrafter"/>
</dbReference>
<dbReference type="SUPFAM" id="SSF49313">
    <property type="entry name" value="Cadherin-like"/>
    <property type="match status" value="1"/>
</dbReference>
<dbReference type="CDD" id="cd11304">
    <property type="entry name" value="Cadherin_repeat"/>
    <property type="match status" value="1"/>
</dbReference>
<reference evidence="10" key="1">
    <citation type="journal article" date="2007" name="Science">
        <title>Draft genome of the filarial nematode parasite Brugia malayi.</title>
        <authorList>
            <person name="Ghedin E."/>
            <person name="Wang S."/>
            <person name="Spiro D."/>
            <person name="Caler E."/>
            <person name="Zhao Q."/>
            <person name="Crabtree J."/>
            <person name="Allen J.E."/>
            <person name="Delcher A.L."/>
            <person name="Guiliano D.B."/>
            <person name="Miranda-Saavedra D."/>
            <person name="Angiuoli S.V."/>
            <person name="Creasy T."/>
            <person name="Amedeo P."/>
            <person name="Haas B."/>
            <person name="El-Sayed N.M."/>
            <person name="Wortman J.R."/>
            <person name="Feldblyum T."/>
            <person name="Tallon L."/>
            <person name="Schatz M."/>
            <person name="Shumway M."/>
            <person name="Koo H."/>
            <person name="Salzberg S.L."/>
            <person name="Schobel S."/>
            <person name="Pertea M."/>
            <person name="Pop M."/>
            <person name="White O."/>
            <person name="Barton G.J."/>
            <person name="Carlow C.K."/>
            <person name="Crawford M.J."/>
            <person name="Daub J."/>
            <person name="Dimmic M.W."/>
            <person name="Estes C.F."/>
            <person name="Foster J.M."/>
            <person name="Ganatra M."/>
            <person name="Gregory W.F."/>
            <person name="Johnson N.M."/>
            <person name="Jin J."/>
            <person name="Komuniecki R."/>
            <person name="Korf I."/>
            <person name="Kumar S."/>
            <person name="Laney S."/>
            <person name="Li B.W."/>
            <person name="Li W."/>
            <person name="Lindblom T.H."/>
            <person name="Lustigman S."/>
            <person name="Ma D."/>
            <person name="Maina C.V."/>
            <person name="Martin D.M."/>
            <person name="McCarter J.P."/>
            <person name="McReynolds L."/>
            <person name="Mitreva M."/>
            <person name="Nutman T.B."/>
            <person name="Parkinson J."/>
            <person name="Peregrin-Alvarez J.M."/>
            <person name="Poole C."/>
            <person name="Ren Q."/>
            <person name="Saunders L."/>
            <person name="Sluder A.E."/>
            <person name="Smith K."/>
            <person name="Stanke M."/>
            <person name="Unnasch T.R."/>
            <person name="Ware J."/>
            <person name="Wei A.D."/>
            <person name="Weil G."/>
            <person name="Williams D.J."/>
            <person name="Zhang Y."/>
            <person name="Williams S.A."/>
            <person name="Fraser-Liggett C."/>
            <person name="Slatko B."/>
            <person name="Blaxter M.L."/>
            <person name="Scott A.L."/>
        </authorList>
    </citation>
    <scope>NUCLEOTIDE SEQUENCE</scope>
    <source>
        <strain evidence="10">FR3</strain>
    </source>
</reference>
<dbReference type="Proteomes" id="UP000006672">
    <property type="component" value="Unassembled WGS sequence"/>
</dbReference>
<protein>
    <submittedName>
        <fullName evidence="9 11">Cadherin domain containing protein</fullName>
    </submittedName>
</protein>
<evidence type="ECO:0000256" key="5">
    <source>
        <dbReference type="PROSITE-ProRule" id="PRU00043"/>
    </source>
</evidence>
<dbReference type="RefSeq" id="XP_042929086.1">
    <property type="nucleotide sequence ID" value="XM_043073152.1"/>
</dbReference>
<evidence type="ECO:0000256" key="6">
    <source>
        <dbReference type="SAM" id="MobiDB-lite"/>
    </source>
</evidence>
<evidence type="ECO:0000256" key="3">
    <source>
        <dbReference type="ARBA" id="ARBA00022837"/>
    </source>
</evidence>
<organism evidence="9">
    <name type="scientific">Brugia malayi</name>
    <name type="common">Filarial nematode worm</name>
    <dbReference type="NCBI Taxonomy" id="6279"/>
    <lineage>
        <taxon>Eukaryota</taxon>
        <taxon>Metazoa</taxon>
        <taxon>Ecdysozoa</taxon>
        <taxon>Nematoda</taxon>
        <taxon>Chromadorea</taxon>
        <taxon>Rhabditida</taxon>
        <taxon>Spirurina</taxon>
        <taxon>Spiruromorpha</taxon>
        <taxon>Filarioidea</taxon>
        <taxon>Onchocercidae</taxon>
        <taxon>Brugia</taxon>
    </lineage>
</organism>
<dbReference type="PROSITE" id="PS00232">
    <property type="entry name" value="CADHERIN_1"/>
    <property type="match status" value="1"/>
</dbReference>
<dbReference type="InterPro" id="IPR015919">
    <property type="entry name" value="Cadherin-like_sf"/>
</dbReference>
<feature type="transmembrane region" description="Helical" evidence="7">
    <location>
        <begin position="861"/>
        <end position="886"/>
    </location>
</feature>
<accession>A0A4E9ERQ6</accession>
<reference evidence="11" key="3">
    <citation type="submission" date="2022-04" db="UniProtKB">
        <authorList>
            <consortium name="WormBaseParasite"/>
        </authorList>
    </citation>
    <scope>IDENTIFICATION</scope>
</reference>
<dbReference type="GO" id="GO:0005509">
    <property type="term" value="F:calcium ion binding"/>
    <property type="evidence" value="ECO:0007669"/>
    <property type="project" value="UniProtKB-UniRule"/>
</dbReference>
<dbReference type="KEGG" id="bmy:BM_BM10145"/>
<comment type="subcellular location">
    <subcellularLocation>
        <location evidence="1">Membrane</location>
    </subcellularLocation>
</comment>
<sequence length="928" mass="104547">MNAIEKLDKILRRLSSKSRRATTRRVNCHPEVSSSCSDEDDLAEQQTDSSKNDRKSGNSRRIHLKPIIPTIQGMIATATRRSSEELERTYNLQQQQQQQQQLQYVQQKPEEDEHPKTAETHDGQMLSVDNCDTFRSLLSPSRLPATRMLADDLVTQTVAGSTTHDKSCESEDVDYVSDYSTYGVQRSVTRKSVYELDMSMDESLPESCGRESGYLSGIDVRYSISAAESPALSPLGVAFFRAQPLFQRTLGAITQQSFDSEELQKNEKGNLKVIAIPQQIGNTKDLKLQDEEAKIPDYMSTEKLLRDSIAETKYITTIFELSSGGIVGLIDDVLNEFSLWFHEEISLLGIACEVQWSVPEKHRHLASEKRMKEALHHSLRQNNRRVLNMKSRTGNYHLPLTMISAITEENCARDCQLNCFQGVYRRFYTSLLPYQHTDTSVWHSPYWNLRDINQSNPQKPNPEQFIFGRDATKLDVGSLLKVKAENAVEMDKTATRLLRIEVKDINDNLPIFSEIHSSVPLVFVIQPGNTTIGRLKAVDIDDAPYNSIYYYMLPSCTNRDGIFTIDKQTGIVSVTNPNDLKYDEYHLCVLASAYNMSKTPKISFDSSNASMIAFTVRTETNSVVEQANKMKYHFQNNTVSVFGIDSELTIPVTRLKTHQPIITYQFGSVHFTPAENEDAPSESAPFFSVDPVSGDIRVDPMIGDYAEGVFTFDIVATQQRTATESIQIAHIVKQVHNVKLPSLLKFIFDQNVHLLGLNLEDFKQHLHNALKMEPTMSDISVIFGTPHVYESAGRNRSSVCFHSLRNGIILGQESAISILSATLNGGGTLSRLYQVFKVANIEPCIEPTRTLSSGLMISRSALFWVGLSLVGILILLSFCIYTCFIIRYKNYLNMKKASLDETSSSTISIKQIPSVQFYSITNLPAMDY</sequence>
<evidence type="ECO:0000256" key="4">
    <source>
        <dbReference type="ARBA" id="ARBA00023136"/>
    </source>
</evidence>
<feature type="domain" description="Cadherin" evidence="8">
    <location>
        <begin position="480"/>
        <end position="512"/>
    </location>
</feature>
<dbReference type="WBParaSite" id="Bm10145.1">
    <property type="protein sequence ID" value="Bm10145.1"/>
    <property type="gene ID" value="WBGene00230406"/>
</dbReference>
<dbReference type="InterPro" id="IPR039808">
    <property type="entry name" value="Cadherin"/>
</dbReference>
<dbReference type="PANTHER" id="PTHR24027">
    <property type="entry name" value="CADHERIN-23"/>
    <property type="match status" value="1"/>
</dbReference>
<dbReference type="Pfam" id="PF00028">
    <property type="entry name" value="Cadherin"/>
    <property type="match status" value="1"/>
</dbReference>
<gene>
    <name evidence="9" type="primary">Bm10145</name>
    <name evidence="9" type="ORF">BM_BM10145</name>
</gene>
<feature type="region of interest" description="Disordered" evidence="6">
    <location>
        <begin position="80"/>
        <end position="122"/>
    </location>
</feature>